<evidence type="ECO:0000256" key="1">
    <source>
        <dbReference type="ARBA" id="ARBA00005773"/>
    </source>
</evidence>
<keyword evidence="2" id="KW-1133">Transmembrane helix</keyword>
<evidence type="ECO:0000256" key="2">
    <source>
        <dbReference type="SAM" id="Phobius"/>
    </source>
</evidence>
<comment type="similarity">
    <text evidence="1">Belongs to the reduced folate carrier (RFC) transporter (TC 2.A.48) family.</text>
</comment>
<name>A0A3P7JI45_STRVU</name>
<evidence type="ECO:0000313" key="4">
    <source>
        <dbReference type="Proteomes" id="UP000270094"/>
    </source>
</evidence>
<dbReference type="GO" id="GO:0005886">
    <property type="term" value="C:plasma membrane"/>
    <property type="evidence" value="ECO:0007669"/>
    <property type="project" value="TreeGrafter"/>
</dbReference>
<keyword evidence="2" id="KW-0472">Membrane</keyword>
<dbReference type="PANTHER" id="PTHR10686:SF18">
    <property type="entry name" value="IP11787P-RELATED"/>
    <property type="match status" value="1"/>
</dbReference>
<protein>
    <submittedName>
        <fullName evidence="3">Uncharacterized protein</fullName>
    </submittedName>
</protein>
<organism evidence="3 4">
    <name type="scientific">Strongylus vulgaris</name>
    <name type="common">Blood worm</name>
    <dbReference type="NCBI Taxonomy" id="40348"/>
    <lineage>
        <taxon>Eukaryota</taxon>
        <taxon>Metazoa</taxon>
        <taxon>Ecdysozoa</taxon>
        <taxon>Nematoda</taxon>
        <taxon>Chromadorea</taxon>
        <taxon>Rhabditida</taxon>
        <taxon>Rhabditina</taxon>
        <taxon>Rhabditomorpha</taxon>
        <taxon>Strongyloidea</taxon>
        <taxon>Strongylidae</taxon>
        <taxon>Strongylus</taxon>
    </lineage>
</organism>
<dbReference type="PANTHER" id="PTHR10686">
    <property type="entry name" value="FOLATE TRANSPORTER"/>
    <property type="match status" value="1"/>
</dbReference>
<dbReference type="InterPro" id="IPR002666">
    <property type="entry name" value="Folate_carrier"/>
</dbReference>
<dbReference type="Pfam" id="PF01770">
    <property type="entry name" value="Folate_carrier"/>
    <property type="match status" value="1"/>
</dbReference>
<proteinExistence type="inferred from homology"/>
<accession>A0A3P7JI45</accession>
<feature type="transmembrane region" description="Helical" evidence="2">
    <location>
        <begin position="85"/>
        <end position="108"/>
    </location>
</feature>
<keyword evidence="2" id="KW-0812">Transmembrane</keyword>
<dbReference type="GO" id="GO:0090482">
    <property type="term" value="F:vitamin transmembrane transporter activity"/>
    <property type="evidence" value="ECO:0007669"/>
    <property type="project" value="InterPro"/>
</dbReference>
<feature type="transmembrane region" description="Helical" evidence="2">
    <location>
        <begin position="52"/>
        <end position="79"/>
    </location>
</feature>
<reference evidence="3 4" key="1">
    <citation type="submission" date="2018-11" db="EMBL/GenBank/DDBJ databases">
        <authorList>
            <consortium name="Pathogen Informatics"/>
        </authorList>
    </citation>
    <scope>NUCLEOTIDE SEQUENCE [LARGE SCALE GENOMIC DNA]</scope>
</reference>
<gene>
    <name evidence="3" type="ORF">SVUK_LOCUS15521</name>
</gene>
<evidence type="ECO:0000313" key="3">
    <source>
        <dbReference type="EMBL" id="VDM80523.1"/>
    </source>
</evidence>
<dbReference type="Proteomes" id="UP000270094">
    <property type="component" value="Unassembled WGS sequence"/>
</dbReference>
<keyword evidence="4" id="KW-1185">Reference proteome</keyword>
<dbReference type="EMBL" id="UYYB01108897">
    <property type="protein sequence ID" value="VDM80523.1"/>
    <property type="molecule type" value="Genomic_DNA"/>
</dbReference>
<sequence length="117" mass="13031">MSFNPEMANAMLHKQTLHSTPRLSFHLKATSIAAILRFNLAHSLETASYGLVFGLNTFVALVLQSLLTLVVTSSFGLALSIRPQFVVYSGYHFVVSVIFIVAPVYRTLHKVFIMCKK</sequence>
<dbReference type="AlphaFoldDB" id="A0A3P7JI45"/>
<dbReference type="OrthoDB" id="18814at2759"/>